<dbReference type="Gene3D" id="3.40.630.10">
    <property type="entry name" value="Zn peptidases"/>
    <property type="match status" value="1"/>
</dbReference>
<dbReference type="SUPFAM" id="SSF52025">
    <property type="entry name" value="PA domain"/>
    <property type="match status" value="1"/>
</dbReference>
<accession>A0A0F9QW90</accession>
<dbReference type="GO" id="GO:0008235">
    <property type="term" value="F:metalloexopeptidase activity"/>
    <property type="evidence" value="ECO:0007669"/>
    <property type="project" value="InterPro"/>
</dbReference>
<reference evidence="2" key="1">
    <citation type="journal article" date="2015" name="Nature">
        <title>Complex archaea that bridge the gap between prokaryotes and eukaryotes.</title>
        <authorList>
            <person name="Spang A."/>
            <person name="Saw J.H."/>
            <person name="Jorgensen S.L."/>
            <person name="Zaremba-Niedzwiedzka K."/>
            <person name="Martijn J."/>
            <person name="Lind A.E."/>
            <person name="van Eijk R."/>
            <person name="Schleper C."/>
            <person name="Guy L."/>
            <person name="Ettema T.J."/>
        </authorList>
    </citation>
    <scope>NUCLEOTIDE SEQUENCE</scope>
</reference>
<name>A0A0F9QW90_9ZZZZ</name>
<dbReference type="GO" id="GO:0006508">
    <property type="term" value="P:proteolysis"/>
    <property type="evidence" value="ECO:0007669"/>
    <property type="project" value="InterPro"/>
</dbReference>
<dbReference type="PANTHER" id="PTHR12147:SF26">
    <property type="entry name" value="PEPTIDASE M28 DOMAIN-CONTAINING PROTEIN"/>
    <property type="match status" value="1"/>
</dbReference>
<comment type="caution">
    <text evidence="2">The sequence shown here is derived from an EMBL/GenBank/DDBJ whole genome shotgun (WGS) entry which is preliminary data.</text>
</comment>
<dbReference type="PANTHER" id="PTHR12147">
    <property type="entry name" value="METALLOPEPTIDASE M28 FAMILY MEMBER"/>
    <property type="match status" value="1"/>
</dbReference>
<dbReference type="Pfam" id="PF04389">
    <property type="entry name" value="Peptidase_M28"/>
    <property type="match status" value="1"/>
</dbReference>
<proteinExistence type="predicted"/>
<dbReference type="InterPro" id="IPR045175">
    <property type="entry name" value="M28_fam"/>
</dbReference>
<sequence length="776" mass="87022">MRIFLSLFLTSLLLFSPTAAKVKKVSFDAQAAWSYIKDLASDSMRGRKSGQPSGAIGEEYIASKFKEGGLEPAGDNGTYFQNFTIEHRNIKEGVKLEIIAEKTRRDFYYGEDWRVQRFSGSGHFTAELVFVGYGIHAPEKEHDDYAGVDVKGKIVIFTTETPQRLEKKLGDATKMEKRIEAAQKLGARGVIFFKLSTTSSRYFRVRLKKEQYKPDFVILSAERKVMDFIFKDLSTEISYPIPAMGRRSKLPKTLETGVKAFVSVNAIFDEKRPTRNVLAKITGSDKVLKDEYVVIGGHMDHLGISPMGDIMSGANDNASGTAVVMEIARIMKLNRAKPKRTVVFGLWAGEEQGLLGSRHYVDDSTFPMNKTVAYINLDMVGHGSGKIPFEGVYYGPQLWKLLKEKLPKEILDYVLPKRGGPGGSDHTPFLEKGVPGFFAMSSGYLKYHHSRDDSDLIEPEMLKKTGDFVHAAVKIMASESGDFFPLLRRETYYLKYQTLVNFELSLLSEVVEHHKDAKDSHVDLQLAVMKEEEGLTGERLRIDILKKFLSASEKIEKAKGLSYYSSSSGLTRDSRQGKTTIMAGLKGINAFRDDPRWAQVLVKQGLYFAFVEDPSFLFGEQGLSEEGKNIIKGVNNSGLLLLVKGADGSQAKLLLKESKRPLAFLDKSLPDKEVMELIKEKESAFGLIWSNDVDPVAYFNKLDEFKKAVGTKYLMMVNEPCLWGKAGKDQMLKVITEIIKAKYDRTDRSNIYSSSLLRVLGKARGDSSRVVPYMPF</sequence>
<evidence type="ECO:0000313" key="2">
    <source>
        <dbReference type="EMBL" id="KKN17381.1"/>
    </source>
</evidence>
<dbReference type="SUPFAM" id="SSF53187">
    <property type="entry name" value="Zn-dependent exopeptidases"/>
    <property type="match status" value="1"/>
</dbReference>
<feature type="domain" description="Peptidase M28" evidence="1">
    <location>
        <begin position="276"/>
        <end position="472"/>
    </location>
</feature>
<dbReference type="InterPro" id="IPR046450">
    <property type="entry name" value="PA_dom_sf"/>
</dbReference>
<evidence type="ECO:0000259" key="1">
    <source>
        <dbReference type="Pfam" id="PF04389"/>
    </source>
</evidence>
<dbReference type="InterPro" id="IPR007484">
    <property type="entry name" value="Peptidase_M28"/>
</dbReference>
<dbReference type="Gene3D" id="3.50.30.30">
    <property type="match status" value="1"/>
</dbReference>
<protein>
    <recommendedName>
        <fullName evidence="1">Peptidase M28 domain-containing protein</fullName>
    </recommendedName>
</protein>
<gene>
    <name evidence="2" type="ORF">LCGC14_0966390</name>
</gene>
<dbReference type="AlphaFoldDB" id="A0A0F9QW90"/>
<organism evidence="2">
    <name type="scientific">marine sediment metagenome</name>
    <dbReference type="NCBI Taxonomy" id="412755"/>
    <lineage>
        <taxon>unclassified sequences</taxon>
        <taxon>metagenomes</taxon>
        <taxon>ecological metagenomes</taxon>
    </lineage>
</organism>
<dbReference type="EMBL" id="LAZR01003526">
    <property type="protein sequence ID" value="KKN17381.1"/>
    <property type="molecule type" value="Genomic_DNA"/>
</dbReference>